<feature type="compositionally biased region" description="Polar residues" evidence="1">
    <location>
        <begin position="107"/>
        <end position="118"/>
    </location>
</feature>
<feature type="region of interest" description="Disordered" evidence="1">
    <location>
        <begin position="522"/>
        <end position="562"/>
    </location>
</feature>
<organism evidence="2 3">
    <name type="scientific">Pseudopithomyces chartarum</name>
    <dbReference type="NCBI Taxonomy" id="1892770"/>
    <lineage>
        <taxon>Eukaryota</taxon>
        <taxon>Fungi</taxon>
        <taxon>Dikarya</taxon>
        <taxon>Ascomycota</taxon>
        <taxon>Pezizomycotina</taxon>
        <taxon>Dothideomycetes</taxon>
        <taxon>Pleosporomycetidae</taxon>
        <taxon>Pleosporales</taxon>
        <taxon>Massarineae</taxon>
        <taxon>Didymosphaeriaceae</taxon>
        <taxon>Pseudopithomyces</taxon>
    </lineage>
</organism>
<feature type="compositionally biased region" description="Polar residues" evidence="1">
    <location>
        <begin position="26"/>
        <end position="55"/>
    </location>
</feature>
<keyword evidence="3" id="KW-1185">Reference proteome</keyword>
<dbReference type="Proteomes" id="UP001280581">
    <property type="component" value="Unassembled WGS sequence"/>
</dbReference>
<protein>
    <submittedName>
        <fullName evidence="2">Uncharacterized protein</fullName>
    </submittedName>
</protein>
<feature type="compositionally biased region" description="Polar residues" evidence="1">
    <location>
        <begin position="221"/>
        <end position="236"/>
    </location>
</feature>
<feature type="compositionally biased region" description="Basic and acidic residues" evidence="1">
    <location>
        <begin position="156"/>
        <end position="167"/>
    </location>
</feature>
<name>A0AAN6LM69_9PLEO</name>
<evidence type="ECO:0000313" key="3">
    <source>
        <dbReference type="Proteomes" id="UP001280581"/>
    </source>
</evidence>
<feature type="compositionally biased region" description="Low complexity" evidence="1">
    <location>
        <begin position="168"/>
        <end position="179"/>
    </location>
</feature>
<feature type="region of interest" description="Disordered" evidence="1">
    <location>
        <begin position="390"/>
        <end position="409"/>
    </location>
</feature>
<feature type="region of interest" description="Disordered" evidence="1">
    <location>
        <begin position="331"/>
        <end position="371"/>
    </location>
</feature>
<gene>
    <name evidence="2" type="ORF">GRF29_1536g1118599</name>
</gene>
<comment type="caution">
    <text evidence="2">The sequence shown here is derived from an EMBL/GenBank/DDBJ whole genome shotgun (WGS) entry which is preliminary data.</text>
</comment>
<dbReference type="EMBL" id="WVTA01000021">
    <property type="protein sequence ID" value="KAK3197241.1"/>
    <property type="molecule type" value="Genomic_DNA"/>
</dbReference>
<feature type="compositionally biased region" description="Polar residues" evidence="1">
    <location>
        <begin position="333"/>
        <end position="343"/>
    </location>
</feature>
<evidence type="ECO:0000256" key="1">
    <source>
        <dbReference type="SAM" id="MobiDB-lite"/>
    </source>
</evidence>
<feature type="region of interest" description="Disordered" evidence="1">
    <location>
        <begin position="1"/>
        <end position="65"/>
    </location>
</feature>
<evidence type="ECO:0000313" key="2">
    <source>
        <dbReference type="EMBL" id="KAK3197241.1"/>
    </source>
</evidence>
<accession>A0AAN6LM69</accession>
<feature type="region of interest" description="Disordered" evidence="1">
    <location>
        <begin position="98"/>
        <end position="260"/>
    </location>
</feature>
<reference evidence="2 3" key="1">
    <citation type="submission" date="2021-02" db="EMBL/GenBank/DDBJ databases">
        <title>Genome assembly of Pseudopithomyces chartarum.</title>
        <authorList>
            <person name="Jauregui R."/>
            <person name="Singh J."/>
            <person name="Voisey C."/>
        </authorList>
    </citation>
    <scope>NUCLEOTIDE SEQUENCE [LARGE SCALE GENOMIC DNA]</scope>
    <source>
        <strain evidence="2 3">AGR01</strain>
    </source>
</reference>
<sequence length="562" mass="60634">MKKKTFSNFIRKVTRRAGKKEEAEPNSGSSAATTPPDQSSQQPNSGQVLATTPASGSMPGVAPMLPEIQQTSPMPLRSVFGPNHGLQAAPRTYHILPVVPEEEEPNSTESSIRRNTTPPMKPMMGDATFYQLPEYTGSSDSSYEIESQSDDMDQSEPEKLTEKHGSDDTSPLSSSFSFSCRGLQPIDPPTPRDDGELAAEEAQSSPIHLDKTSTGDDVFVSSPSQLRDYRQTQSSPPRVPSPYRLAGPVRRYPFDNGTQSSPTAALRKVARNNKSQIPLNVVPVRGSSLRATHIKAIFAPSNLDPASSRRPTPTVLRATAKQGPIDTLDYEDLTSSMNPSSARPQPLRANHESSKPVVGLQQSGSTPLSRPVIKASTPIKISLPSSSLDQIFDPSAPNEEPPIPRIFQSNTAPRVPDIFRDGLLENPPVSAARSNGRFPRAEGVMNLRDEKNVARRMNELMEIEQSPPTEVTVKAQPEDTRFSNVSSLSTDRSSLGVDYQLGTGAVAVQGHVSIQSKSKNFIGGSGVGSALDEGGSTDGEVEVNPYDRSGAQNRSGFYDNDD</sequence>
<proteinExistence type="predicted"/>
<dbReference type="AlphaFoldDB" id="A0AAN6LM69"/>